<evidence type="ECO:0000256" key="1">
    <source>
        <dbReference type="SAM" id="SignalP"/>
    </source>
</evidence>
<protein>
    <recommendedName>
        <fullName evidence="2">VWFA domain-containing protein</fullName>
    </recommendedName>
</protein>
<evidence type="ECO:0000313" key="4">
    <source>
        <dbReference type="Proteomes" id="UP000749559"/>
    </source>
</evidence>
<dbReference type="InterPro" id="IPR002035">
    <property type="entry name" value="VWF_A"/>
</dbReference>
<dbReference type="Pfam" id="PF00092">
    <property type="entry name" value="VWA"/>
    <property type="match status" value="1"/>
</dbReference>
<accession>A0A8S4PI59</accession>
<feature type="domain" description="VWFA" evidence="2">
    <location>
        <begin position="155"/>
        <end position="357"/>
    </location>
</feature>
<keyword evidence="1" id="KW-0732">Signal</keyword>
<gene>
    <name evidence="3" type="ORF">OFUS_LOCUS16379</name>
</gene>
<evidence type="ECO:0000313" key="3">
    <source>
        <dbReference type="EMBL" id="CAH1791281.1"/>
    </source>
</evidence>
<dbReference type="SUPFAM" id="SSF53300">
    <property type="entry name" value="vWA-like"/>
    <property type="match status" value="1"/>
</dbReference>
<reference evidence="3" key="1">
    <citation type="submission" date="2022-03" db="EMBL/GenBank/DDBJ databases">
        <authorList>
            <person name="Martin C."/>
        </authorList>
    </citation>
    <scope>NUCLEOTIDE SEQUENCE</scope>
</reference>
<sequence>MDKWMINFIFFFTILHIGRGAKFSGPLGLSNGRLRVRPRPPNIFYDPGPPRNPMGPINPEEFKICPAKYLSGNPITREKISKCQYFTCSPGGIYKKHSCPNGLAVQVSVRRKWQYDRTGVDYMPCTRISLGCVKPIAGNGTGQISDTPVEICGIDLVFAADISCSISPANKAKVKKFIIAASSSIPVRSQYSRIGVLTFSDKVYHVAYMNEFTRQSQLIERLKAMTTEPLACGTRTDEGLREAREKYFSKMFGSRPDRQKVLIVLSDGFTYPTSFQKDTFYQANLIHKANIQTHVVGLPNLKLLNPPKDAKGKATNRFTPEAAREEWLKIASKPENVFTLSSFDQLFLQLNQIVKTACFTI</sequence>
<dbReference type="PANTHER" id="PTHR24020">
    <property type="entry name" value="COLLAGEN ALPHA"/>
    <property type="match status" value="1"/>
</dbReference>
<organism evidence="3 4">
    <name type="scientific">Owenia fusiformis</name>
    <name type="common">Polychaete worm</name>
    <dbReference type="NCBI Taxonomy" id="6347"/>
    <lineage>
        <taxon>Eukaryota</taxon>
        <taxon>Metazoa</taxon>
        <taxon>Spiralia</taxon>
        <taxon>Lophotrochozoa</taxon>
        <taxon>Annelida</taxon>
        <taxon>Polychaeta</taxon>
        <taxon>Sedentaria</taxon>
        <taxon>Canalipalpata</taxon>
        <taxon>Sabellida</taxon>
        <taxon>Oweniida</taxon>
        <taxon>Oweniidae</taxon>
        <taxon>Owenia</taxon>
    </lineage>
</organism>
<dbReference type="Gene3D" id="3.40.50.410">
    <property type="entry name" value="von Willebrand factor, type A domain"/>
    <property type="match status" value="1"/>
</dbReference>
<dbReference type="PANTHER" id="PTHR24020:SF84">
    <property type="entry name" value="VWFA DOMAIN-CONTAINING PROTEIN"/>
    <property type="match status" value="1"/>
</dbReference>
<comment type="caution">
    <text evidence="3">The sequence shown here is derived from an EMBL/GenBank/DDBJ whole genome shotgun (WGS) entry which is preliminary data.</text>
</comment>
<dbReference type="CDD" id="cd00198">
    <property type="entry name" value="vWFA"/>
    <property type="match status" value="1"/>
</dbReference>
<feature type="signal peptide" evidence="1">
    <location>
        <begin position="1"/>
        <end position="20"/>
    </location>
</feature>
<dbReference type="PROSITE" id="PS50234">
    <property type="entry name" value="VWFA"/>
    <property type="match status" value="1"/>
</dbReference>
<dbReference type="AlphaFoldDB" id="A0A8S4PI59"/>
<dbReference type="Proteomes" id="UP000749559">
    <property type="component" value="Unassembled WGS sequence"/>
</dbReference>
<evidence type="ECO:0000259" key="2">
    <source>
        <dbReference type="PROSITE" id="PS50234"/>
    </source>
</evidence>
<dbReference type="InterPro" id="IPR050525">
    <property type="entry name" value="ECM_Assembly_Org"/>
</dbReference>
<dbReference type="EMBL" id="CAIIXF020000008">
    <property type="protein sequence ID" value="CAH1791281.1"/>
    <property type="molecule type" value="Genomic_DNA"/>
</dbReference>
<feature type="chain" id="PRO_5035870574" description="VWFA domain-containing protein" evidence="1">
    <location>
        <begin position="21"/>
        <end position="361"/>
    </location>
</feature>
<dbReference type="InterPro" id="IPR036465">
    <property type="entry name" value="vWFA_dom_sf"/>
</dbReference>
<keyword evidence="4" id="KW-1185">Reference proteome</keyword>
<name>A0A8S4PI59_OWEFU</name>
<proteinExistence type="predicted"/>
<dbReference type="SMART" id="SM00327">
    <property type="entry name" value="VWA"/>
    <property type="match status" value="1"/>
</dbReference>